<evidence type="ECO:0000256" key="1">
    <source>
        <dbReference type="SAM" id="MobiDB-lite"/>
    </source>
</evidence>
<dbReference type="RefSeq" id="WP_250583935.1">
    <property type="nucleotide sequence ID" value="NZ_JAKRVX010000003.1"/>
</dbReference>
<organism evidence="2 3">
    <name type="scientific">Natronocalculus amylovorans</name>
    <dbReference type="NCBI Taxonomy" id="2917812"/>
    <lineage>
        <taxon>Archaea</taxon>
        <taxon>Methanobacteriati</taxon>
        <taxon>Methanobacteriota</taxon>
        <taxon>Stenosarchaea group</taxon>
        <taxon>Halobacteria</taxon>
        <taxon>Halobacteriales</taxon>
        <taxon>Haloferacaceae</taxon>
        <taxon>Natronocalculus</taxon>
    </lineage>
</organism>
<reference evidence="2" key="1">
    <citation type="journal article" date="2022" name="Syst. Appl. Microbiol.">
        <title>Natronocalculus amylovorans gen. nov., sp. nov., and Natranaeroarchaeum aerophilus sp. nov., dominant culturable amylolytic natronoarchaea from hypersaline soda lakes in southwestern Siberia.</title>
        <authorList>
            <person name="Sorokin D.Y."/>
            <person name="Elcheninov A.G."/>
            <person name="Khizhniak T.V."/>
            <person name="Koenen M."/>
            <person name="Bale N.J."/>
            <person name="Damste J.S.S."/>
            <person name="Kublanov I.V."/>
        </authorList>
    </citation>
    <scope>NUCLEOTIDE SEQUENCE</scope>
    <source>
        <strain evidence="2">AArc-St2</strain>
    </source>
</reference>
<protein>
    <submittedName>
        <fullName evidence="2">DUF1102 domain-containing protein</fullName>
    </submittedName>
</protein>
<keyword evidence="3" id="KW-1185">Reference proteome</keyword>
<gene>
    <name evidence="2" type="ORF">AArcSt2_08570</name>
</gene>
<dbReference type="AlphaFoldDB" id="A0AAE3FYG7"/>
<dbReference type="InterPro" id="IPR009482">
    <property type="entry name" value="DUF1102"/>
</dbReference>
<name>A0AAE3FYG7_9EURY</name>
<sequence>MERRKFVIGLGALVAGSGAAMGTGAFSSVQAERDLSVNISDDSSAYLELNATSPYARESDEMLELTFNDNAEADDSSPAGTGVNNRAITTFTDVFEVTNAGTQDVQVYVDLPDGVRMFSESYPDQDNGSSSDAGTPIDLVYWPGGGTQRGDPTEEWAAEDDNPNRDTPLVVPVGETMGEITVQIDTRTYEADDDEVTIFARAEDNY</sequence>
<dbReference type="Proteomes" id="UP001203207">
    <property type="component" value="Unassembled WGS sequence"/>
</dbReference>
<feature type="region of interest" description="Disordered" evidence="1">
    <location>
        <begin position="144"/>
        <end position="170"/>
    </location>
</feature>
<comment type="caution">
    <text evidence="2">The sequence shown here is derived from an EMBL/GenBank/DDBJ whole genome shotgun (WGS) entry which is preliminary data.</text>
</comment>
<evidence type="ECO:0000313" key="2">
    <source>
        <dbReference type="EMBL" id="MCL9816994.1"/>
    </source>
</evidence>
<accession>A0AAE3FYG7</accession>
<evidence type="ECO:0000313" key="3">
    <source>
        <dbReference type="Proteomes" id="UP001203207"/>
    </source>
</evidence>
<dbReference type="EMBL" id="JAKRVX010000003">
    <property type="protein sequence ID" value="MCL9816994.1"/>
    <property type="molecule type" value="Genomic_DNA"/>
</dbReference>
<reference evidence="2" key="2">
    <citation type="submission" date="2022-02" db="EMBL/GenBank/DDBJ databases">
        <authorList>
            <person name="Elcheninov A.G."/>
            <person name="Sorokin D.Y."/>
            <person name="Kublanov I.V."/>
        </authorList>
    </citation>
    <scope>NUCLEOTIDE SEQUENCE</scope>
    <source>
        <strain evidence="2">AArc-St2</strain>
    </source>
</reference>
<dbReference type="Pfam" id="PF06510">
    <property type="entry name" value="DUF1102"/>
    <property type="match status" value="1"/>
</dbReference>
<proteinExistence type="predicted"/>